<organism evidence="2 3">
    <name type="scientific">Wickerhamomyces pijperi</name>
    <name type="common">Yeast</name>
    <name type="synonym">Pichia pijperi</name>
    <dbReference type="NCBI Taxonomy" id="599730"/>
    <lineage>
        <taxon>Eukaryota</taxon>
        <taxon>Fungi</taxon>
        <taxon>Dikarya</taxon>
        <taxon>Ascomycota</taxon>
        <taxon>Saccharomycotina</taxon>
        <taxon>Saccharomycetes</taxon>
        <taxon>Phaffomycetales</taxon>
        <taxon>Wickerhamomycetaceae</taxon>
        <taxon>Wickerhamomyces</taxon>
    </lineage>
</organism>
<name>A0A9P8QCP8_WICPI</name>
<reference evidence="2" key="1">
    <citation type="journal article" date="2021" name="Open Biol.">
        <title>Shared evolutionary footprints suggest mitochondrial oxidative damage underlies multiple complex I losses in fungi.</title>
        <authorList>
            <person name="Schikora-Tamarit M.A."/>
            <person name="Marcet-Houben M."/>
            <person name="Nosek J."/>
            <person name="Gabaldon T."/>
        </authorList>
    </citation>
    <scope>NUCLEOTIDE SEQUENCE</scope>
    <source>
        <strain evidence="2">CBS2887</strain>
    </source>
</reference>
<dbReference type="Proteomes" id="UP000774326">
    <property type="component" value="Unassembled WGS sequence"/>
</dbReference>
<evidence type="ECO:0000256" key="1">
    <source>
        <dbReference type="SAM" id="MobiDB-lite"/>
    </source>
</evidence>
<feature type="compositionally biased region" description="Polar residues" evidence="1">
    <location>
        <begin position="1"/>
        <end position="18"/>
    </location>
</feature>
<keyword evidence="3" id="KW-1185">Reference proteome</keyword>
<dbReference type="AlphaFoldDB" id="A0A9P8QCP8"/>
<evidence type="ECO:0000313" key="2">
    <source>
        <dbReference type="EMBL" id="KAH3688622.1"/>
    </source>
</evidence>
<accession>A0A9P8QCP8</accession>
<protein>
    <submittedName>
        <fullName evidence="2">Uncharacterized protein</fullName>
    </submittedName>
</protein>
<reference evidence="2" key="2">
    <citation type="submission" date="2021-01" db="EMBL/GenBank/DDBJ databases">
        <authorList>
            <person name="Schikora-Tamarit M.A."/>
        </authorList>
    </citation>
    <scope>NUCLEOTIDE SEQUENCE</scope>
    <source>
        <strain evidence="2">CBS2887</strain>
    </source>
</reference>
<gene>
    <name evidence="2" type="ORF">WICPIJ_000396</name>
</gene>
<sequence>MPNRSTPAMGQCNGCNDKSGNEDTQHCLPDSNTQSGYQSGRLPRSNRKCLNVPEGKEVQMAPCSPTWRKLLNLWTGIVVGESLTEDVEAMFDES</sequence>
<feature type="region of interest" description="Disordered" evidence="1">
    <location>
        <begin position="1"/>
        <end position="45"/>
    </location>
</feature>
<proteinExistence type="predicted"/>
<dbReference type="EMBL" id="JAEUBG010000255">
    <property type="protein sequence ID" value="KAH3688622.1"/>
    <property type="molecule type" value="Genomic_DNA"/>
</dbReference>
<evidence type="ECO:0000313" key="3">
    <source>
        <dbReference type="Proteomes" id="UP000774326"/>
    </source>
</evidence>
<comment type="caution">
    <text evidence="2">The sequence shown here is derived from an EMBL/GenBank/DDBJ whole genome shotgun (WGS) entry which is preliminary data.</text>
</comment>